<dbReference type="Pfam" id="PF02878">
    <property type="entry name" value="PGM_PMM_I"/>
    <property type="match status" value="1"/>
</dbReference>
<organism evidence="10 11">
    <name type="scientific">Orchesella dallaii</name>
    <dbReference type="NCBI Taxonomy" id="48710"/>
    <lineage>
        <taxon>Eukaryota</taxon>
        <taxon>Metazoa</taxon>
        <taxon>Ecdysozoa</taxon>
        <taxon>Arthropoda</taxon>
        <taxon>Hexapoda</taxon>
        <taxon>Collembola</taxon>
        <taxon>Entomobryomorpha</taxon>
        <taxon>Entomobryoidea</taxon>
        <taxon>Orchesellidae</taxon>
        <taxon>Orchesellinae</taxon>
        <taxon>Orchesella</taxon>
    </lineage>
</organism>
<feature type="domain" description="Alpha-D-phosphohexomutase alpha/beta/alpha" evidence="8">
    <location>
        <begin position="231"/>
        <end position="331"/>
    </location>
</feature>
<dbReference type="Pfam" id="PF02880">
    <property type="entry name" value="PGM_PMM_III"/>
    <property type="match status" value="1"/>
</dbReference>
<evidence type="ECO:0000259" key="7">
    <source>
        <dbReference type="Pfam" id="PF02878"/>
    </source>
</evidence>
<dbReference type="PANTHER" id="PTHR45745">
    <property type="entry name" value="PHOSPHOMANNOMUTASE 45A"/>
    <property type="match status" value="1"/>
</dbReference>
<dbReference type="SUPFAM" id="SSF53738">
    <property type="entry name" value="Phosphoglucomutase, first 3 domains"/>
    <property type="match status" value="3"/>
</dbReference>
<dbReference type="InterPro" id="IPR005846">
    <property type="entry name" value="A-D-PHexomutase_a/b/a-III"/>
</dbReference>
<dbReference type="Pfam" id="PF02879">
    <property type="entry name" value="PGM_PMM_II"/>
    <property type="match status" value="1"/>
</dbReference>
<evidence type="ECO:0000256" key="6">
    <source>
        <dbReference type="ARBA" id="ARBA00023235"/>
    </source>
</evidence>
<protein>
    <recommendedName>
        <fullName evidence="12">Phosphoglucomutase-2</fullName>
    </recommendedName>
</protein>
<evidence type="ECO:0000256" key="1">
    <source>
        <dbReference type="ARBA" id="ARBA00001946"/>
    </source>
</evidence>
<evidence type="ECO:0000313" key="11">
    <source>
        <dbReference type="Proteomes" id="UP001642540"/>
    </source>
</evidence>
<name>A0ABP1PPW5_9HEXA</name>
<keyword evidence="3" id="KW-0597">Phosphoprotein</keyword>
<dbReference type="CDD" id="cd05799">
    <property type="entry name" value="PGM2"/>
    <property type="match status" value="1"/>
</dbReference>
<keyword evidence="11" id="KW-1185">Reference proteome</keyword>
<comment type="cofactor">
    <cofactor evidence="1">
        <name>Mg(2+)</name>
        <dbReference type="ChEBI" id="CHEBI:18420"/>
    </cofactor>
</comment>
<evidence type="ECO:0008006" key="12">
    <source>
        <dbReference type="Google" id="ProtNLM"/>
    </source>
</evidence>
<keyword evidence="5" id="KW-0460">Magnesium</keyword>
<dbReference type="InterPro" id="IPR036900">
    <property type="entry name" value="A-D-PHexomutase_C_sf"/>
</dbReference>
<evidence type="ECO:0000256" key="5">
    <source>
        <dbReference type="ARBA" id="ARBA00022842"/>
    </source>
</evidence>
<evidence type="ECO:0000259" key="8">
    <source>
        <dbReference type="Pfam" id="PF02879"/>
    </source>
</evidence>
<dbReference type="InterPro" id="IPR005845">
    <property type="entry name" value="A-D-PHexomutase_a/b/a-II"/>
</dbReference>
<feature type="domain" description="Alpha-D-phosphohexomutase alpha/beta/alpha" evidence="9">
    <location>
        <begin position="358"/>
        <end position="470"/>
    </location>
</feature>
<comment type="similarity">
    <text evidence="2">Belongs to the phosphohexose mutase family.</text>
</comment>
<dbReference type="PROSITE" id="PS00710">
    <property type="entry name" value="PGM_PMM"/>
    <property type="match status" value="1"/>
</dbReference>
<dbReference type="EMBL" id="CAXLJM020000006">
    <property type="protein sequence ID" value="CAL8071672.1"/>
    <property type="molecule type" value="Genomic_DNA"/>
</dbReference>
<dbReference type="PANTHER" id="PTHR45745:SF1">
    <property type="entry name" value="PHOSPHOGLUCOMUTASE 2B-RELATED"/>
    <property type="match status" value="1"/>
</dbReference>
<dbReference type="Proteomes" id="UP001642540">
    <property type="component" value="Unassembled WGS sequence"/>
</dbReference>
<gene>
    <name evidence="10" type="ORF">ODALV1_LOCUS1830</name>
</gene>
<dbReference type="SUPFAM" id="SSF55957">
    <property type="entry name" value="Phosphoglucomutase, C-terminal domain"/>
    <property type="match status" value="1"/>
</dbReference>
<reference evidence="10 11" key="1">
    <citation type="submission" date="2024-08" db="EMBL/GenBank/DDBJ databases">
        <authorList>
            <person name="Cucini C."/>
            <person name="Frati F."/>
        </authorList>
    </citation>
    <scope>NUCLEOTIDE SEQUENCE [LARGE SCALE GENOMIC DNA]</scope>
</reference>
<keyword evidence="4" id="KW-0479">Metal-binding</keyword>
<dbReference type="InterPro" id="IPR005844">
    <property type="entry name" value="A-D-PHexomutase_a/b/a-I"/>
</dbReference>
<feature type="domain" description="Alpha-D-phosphohexomutase alpha/beta/alpha" evidence="7">
    <location>
        <begin position="58"/>
        <end position="196"/>
    </location>
</feature>
<evidence type="ECO:0000313" key="10">
    <source>
        <dbReference type="EMBL" id="CAL8071672.1"/>
    </source>
</evidence>
<dbReference type="InterPro" id="IPR016066">
    <property type="entry name" value="A-D-PHexomutase_CS"/>
</dbReference>
<accession>A0ABP1PPW5</accession>
<evidence type="ECO:0000256" key="3">
    <source>
        <dbReference type="ARBA" id="ARBA00022553"/>
    </source>
</evidence>
<proteinExistence type="inferred from homology"/>
<comment type="caution">
    <text evidence="10">The sequence shown here is derived from an EMBL/GenBank/DDBJ whole genome shotgun (WGS) entry which is preliminary data.</text>
</comment>
<evidence type="ECO:0000259" key="9">
    <source>
        <dbReference type="Pfam" id="PF02880"/>
    </source>
</evidence>
<keyword evidence="6" id="KW-0413">Isomerase</keyword>
<evidence type="ECO:0000256" key="2">
    <source>
        <dbReference type="ARBA" id="ARBA00010231"/>
    </source>
</evidence>
<dbReference type="Gene3D" id="3.40.120.10">
    <property type="entry name" value="Alpha-D-Glucose-1,6-Bisphosphate, subunit A, domain 3"/>
    <property type="match status" value="3"/>
</dbReference>
<sequence length="616" mass="69041">MVGTPGEENVMLAEDPELLTKFKKWMEWDQNETTRQEIQEMAEWGQTNELGKHLLKRLQFGTAGIRGRMGPGNSCMNDLVIIQTSQGLAHYVMKTCGNGSQLGVVVCYDGRHNSRRFAELTTVAFLNQGFKVYLASQLCPTPFVPFAVKYLKCNVGVMVTASHNPKEDNGYKVYWGNGAQIISPIDKDIQNSIMENLEPSATAWNTDLVSSKDVEDPLPIIEPVYYNILAEVAGHIKSRHKSSTLRFTYTPMHGVGHRYIQDALKSAGIDMEELLVVPEQRDADPDFPTVKFPNPEEGKSALNLAMQLADENNSPIILANDPDADRLAVAEKLPSGEWKIFNGNELGALLGWWCWESYMERPDHLDPSDCYMIASTVSSKFLKTMAEVHGFNFLETLTGFKWMGNIAVDLIADGKAVLFAFEEAIGFMIGTAVLDKDGVSAAAFVAQMATILYEQGLTLNQQLQRLYEKYGYHVSHNSYYICYEPSTITKVFENIRNFNPNNGLVGYPSGLMDNKYKVVAVRDLTTGYDSEQLDQKATLPTSKSSQMITFKFDSGLVLTLRTSGTEPKIKYYSELRAIPGNSDRRAIERNLNEMINAMINEWLLPEKWGLIPRSDD</sequence>
<evidence type="ECO:0000256" key="4">
    <source>
        <dbReference type="ARBA" id="ARBA00022723"/>
    </source>
</evidence>
<dbReference type="InterPro" id="IPR016055">
    <property type="entry name" value="A-D-PHexomutase_a/b/a-I/II/III"/>
</dbReference>